<proteinExistence type="predicted"/>
<dbReference type="EMBL" id="CP036526">
    <property type="protein sequence ID" value="QDT10569.1"/>
    <property type="molecule type" value="Genomic_DNA"/>
</dbReference>
<sequence length="736" mass="80466">MITMDWISRKIVDRPWIALLTAACLVVASLCVMPSLRFEQDTLYLFRTAETVDSQTFADENTVVVLVGADDCLAPNVVKAIRSFVSETSQTEHVQSVLSLDDARRPLRIGKLLLRVFPKDIEQEDPAKLMERVAAHPLLDGHLISADHKWTRVVVQIDSEIETADLHAIVSKIKSDAKRVFESGDMKVLVTGLPAVQWEIKQSLVRDQQLFITGGILAGFLLSFLIFRSWRSVLIVMAGPVVGAVSTFGFMAVWGEAINPLNVVVIPMALTIALTDSVHLQLQIQRLRQSGVAVTDAVLRSMREVGPACVLTSLTTMIGFGSLTTAKLLTIQRFGIVCGVSVAFSLLAVLVLVPALAIVLGKVQPPKTKRRTEHRIDVVFDRIGQFAVHRRKRITSVCVIAIAAMLLIASSLKPRISMSEGLPIQSDAQLAVTVADRHFGGTLPMVLTASWSTEDPPSGETIKDATVSVAKIIQSEPLFSAPLSYQDLIASLPKQRTSELKFVPDRFRNQFIDAGRGQSYISTWVPDAGSDQLAPRLTWLDEQLRQLAARYPSMDFTYNRRDFEPIHLGGTLIRDLAFSLLTAALLCTLVIAIGFRSLRLGLIALLPNCLPLVATACLMALVGIPLQLTSVTVFAIALGVAVDDTIHVLQRYRLSTKPVNADRVVDALVHVGRPICLTTVILVAGLSVVLLSQIPAMHQFGSLFIASLLWALLGDLFVLPAMLTIWGQRQTSQPGE</sequence>
<dbReference type="Proteomes" id="UP000319817">
    <property type="component" value="Chromosome"/>
</dbReference>
<evidence type="ECO:0000256" key="3">
    <source>
        <dbReference type="ARBA" id="ARBA00022692"/>
    </source>
</evidence>
<evidence type="ECO:0000313" key="8">
    <source>
        <dbReference type="EMBL" id="QDT10569.1"/>
    </source>
</evidence>
<evidence type="ECO:0000256" key="4">
    <source>
        <dbReference type="ARBA" id="ARBA00022989"/>
    </source>
</evidence>
<dbReference type="OrthoDB" id="221904at2"/>
<keyword evidence="5 6" id="KW-0472">Membrane</keyword>
<keyword evidence="9" id="KW-1185">Reference proteome</keyword>
<dbReference type="InterPro" id="IPR053958">
    <property type="entry name" value="HMGCR/SNAP/NPC1-like_SSD"/>
</dbReference>
<feature type="transmembrane region" description="Helical" evidence="6">
    <location>
        <begin position="261"/>
        <end position="280"/>
    </location>
</feature>
<feature type="domain" description="SSD" evidence="7">
    <location>
        <begin position="245"/>
        <end position="359"/>
    </location>
</feature>
<dbReference type="Gene3D" id="1.20.1640.10">
    <property type="entry name" value="Multidrug efflux transporter AcrB transmembrane domain"/>
    <property type="match status" value="2"/>
</dbReference>
<name>A0A517NTX0_9BACT</name>
<evidence type="ECO:0000256" key="5">
    <source>
        <dbReference type="ARBA" id="ARBA00023136"/>
    </source>
</evidence>
<dbReference type="SUPFAM" id="SSF82866">
    <property type="entry name" value="Multidrug efflux transporter AcrB transmembrane domain"/>
    <property type="match status" value="2"/>
</dbReference>
<comment type="subcellular location">
    <subcellularLocation>
        <location evidence="1">Cell membrane</location>
        <topology evidence="1">Multi-pass membrane protein</topology>
    </subcellularLocation>
</comment>
<reference evidence="8 9" key="1">
    <citation type="submission" date="2019-02" db="EMBL/GenBank/DDBJ databases">
        <title>Deep-cultivation of Planctomycetes and their phenomic and genomic characterization uncovers novel biology.</title>
        <authorList>
            <person name="Wiegand S."/>
            <person name="Jogler M."/>
            <person name="Boedeker C."/>
            <person name="Pinto D."/>
            <person name="Vollmers J."/>
            <person name="Rivas-Marin E."/>
            <person name="Kohn T."/>
            <person name="Peeters S.H."/>
            <person name="Heuer A."/>
            <person name="Rast P."/>
            <person name="Oberbeckmann S."/>
            <person name="Bunk B."/>
            <person name="Jeske O."/>
            <person name="Meyerdierks A."/>
            <person name="Storesund J.E."/>
            <person name="Kallscheuer N."/>
            <person name="Luecker S."/>
            <person name="Lage O.M."/>
            <person name="Pohl T."/>
            <person name="Merkel B.J."/>
            <person name="Hornburger P."/>
            <person name="Mueller R.-W."/>
            <person name="Bruemmer F."/>
            <person name="Labrenz M."/>
            <person name="Spormann A.M."/>
            <person name="Op den Camp H."/>
            <person name="Overmann J."/>
            <person name="Amann R."/>
            <person name="Jetten M.S.M."/>
            <person name="Mascher T."/>
            <person name="Medema M.H."/>
            <person name="Devos D.P."/>
            <person name="Kaster A.-K."/>
            <person name="Ovreas L."/>
            <person name="Rohde M."/>
            <person name="Galperin M.Y."/>
            <person name="Jogler C."/>
        </authorList>
    </citation>
    <scope>NUCLEOTIDE SEQUENCE [LARGE SCALE GENOMIC DNA]</scope>
    <source>
        <strain evidence="8 9">K23_9</strain>
    </source>
</reference>
<dbReference type="Pfam" id="PF03176">
    <property type="entry name" value="MMPL"/>
    <property type="match status" value="1"/>
</dbReference>
<dbReference type="InterPro" id="IPR004869">
    <property type="entry name" value="MMPL_dom"/>
</dbReference>
<evidence type="ECO:0000313" key="9">
    <source>
        <dbReference type="Proteomes" id="UP000319817"/>
    </source>
</evidence>
<feature type="transmembrane region" description="Helical" evidence="6">
    <location>
        <begin position="602"/>
        <end position="624"/>
    </location>
</feature>
<evidence type="ECO:0000256" key="1">
    <source>
        <dbReference type="ARBA" id="ARBA00004651"/>
    </source>
</evidence>
<organism evidence="8 9">
    <name type="scientific">Stieleria marina</name>
    <dbReference type="NCBI Taxonomy" id="1930275"/>
    <lineage>
        <taxon>Bacteria</taxon>
        <taxon>Pseudomonadati</taxon>
        <taxon>Planctomycetota</taxon>
        <taxon>Planctomycetia</taxon>
        <taxon>Pirellulales</taxon>
        <taxon>Pirellulaceae</taxon>
        <taxon>Stieleria</taxon>
    </lineage>
</organism>
<feature type="transmembrane region" description="Helical" evidence="6">
    <location>
        <begin position="334"/>
        <end position="361"/>
    </location>
</feature>
<dbReference type="PROSITE" id="PS50156">
    <property type="entry name" value="SSD"/>
    <property type="match status" value="2"/>
</dbReference>
<dbReference type="Pfam" id="PF12349">
    <property type="entry name" value="Sterol-sensing"/>
    <property type="match status" value="1"/>
</dbReference>
<dbReference type="AlphaFoldDB" id="A0A517NTX0"/>
<keyword evidence="2" id="KW-1003">Cell membrane</keyword>
<evidence type="ECO:0000256" key="2">
    <source>
        <dbReference type="ARBA" id="ARBA00022475"/>
    </source>
</evidence>
<feature type="transmembrane region" description="Helical" evidence="6">
    <location>
        <begin position="703"/>
        <end position="726"/>
    </location>
</feature>
<dbReference type="PANTHER" id="PTHR33406:SF12">
    <property type="entry name" value="BLR2997 PROTEIN"/>
    <property type="match status" value="1"/>
</dbReference>
<feature type="transmembrane region" description="Helical" evidence="6">
    <location>
        <begin position="308"/>
        <end position="328"/>
    </location>
</feature>
<protein>
    <submittedName>
        <fullName evidence="8">Membrane protein YdfJ</fullName>
    </submittedName>
</protein>
<dbReference type="InterPro" id="IPR000731">
    <property type="entry name" value="SSD"/>
</dbReference>
<feature type="transmembrane region" description="Helical" evidence="6">
    <location>
        <begin position="234"/>
        <end position="255"/>
    </location>
</feature>
<feature type="domain" description="SSD" evidence="7">
    <location>
        <begin position="600"/>
        <end position="725"/>
    </location>
</feature>
<keyword evidence="3 6" id="KW-0812">Transmembrane</keyword>
<evidence type="ECO:0000256" key="6">
    <source>
        <dbReference type="SAM" id="Phobius"/>
    </source>
</evidence>
<dbReference type="PANTHER" id="PTHR33406">
    <property type="entry name" value="MEMBRANE PROTEIN MJ1562-RELATED"/>
    <property type="match status" value="1"/>
</dbReference>
<dbReference type="InterPro" id="IPR050545">
    <property type="entry name" value="Mycobact_MmpL"/>
</dbReference>
<feature type="transmembrane region" description="Helical" evidence="6">
    <location>
        <begin position="576"/>
        <end position="595"/>
    </location>
</feature>
<feature type="transmembrane region" description="Helical" evidence="6">
    <location>
        <begin position="210"/>
        <end position="227"/>
    </location>
</feature>
<dbReference type="GO" id="GO:0005886">
    <property type="term" value="C:plasma membrane"/>
    <property type="evidence" value="ECO:0007669"/>
    <property type="project" value="UniProtKB-SubCell"/>
</dbReference>
<keyword evidence="4 6" id="KW-1133">Transmembrane helix</keyword>
<accession>A0A517NTX0</accession>
<feature type="transmembrane region" description="Helical" evidence="6">
    <location>
        <begin position="670"/>
        <end position="691"/>
    </location>
</feature>
<evidence type="ECO:0000259" key="7">
    <source>
        <dbReference type="PROSITE" id="PS50156"/>
    </source>
</evidence>
<feature type="transmembrane region" description="Helical" evidence="6">
    <location>
        <begin position="394"/>
        <end position="412"/>
    </location>
</feature>
<gene>
    <name evidence="8" type="primary">ydfJ</name>
    <name evidence="8" type="ORF">K239x_25260</name>
</gene>